<name>E2C0X6_HARSA</name>
<feature type="coiled-coil region" evidence="3">
    <location>
        <begin position="352"/>
        <end position="386"/>
    </location>
</feature>
<dbReference type="PANTHER" id="PTHR24104">
    <property type="entry name" value="E3 UBIQUITIN-PROTEIN LIGASE NHLRC1-RELATED"/>
    <property type="match status" value="1"/>
</dbReference>
<accession>E2C0X6</accession>
<feature type="repeat" description="NHL" evidence="2">
    <location>
        <begin position="572"/>
        <end position="603"/>
    </location>
</feature>
<dbReference type="EMBL" id="GL451850">
    <property type="protein sequence ID" value="EFN78412.1"/>
    <property type="molecule type" value="Genomic_DNA"/>
</dbReference>
<dbReference type="PROSITE" id="PS51125">
    <property type="entry name" value="NHL"/>
    <property type="match status" value="6"/>
</dbReference>
<evidence type="ECO:0000256" key="4">
    <source>
        <dbReference type="SAM" id="MobiDB-lite"/>
    </source>
</evidence>
<dbReference type="SUPFAM" id="SSF57845">
    <property type="entry name" value="B-box zinc-binding domain"/>
    <property type="match status" value="1"/>
</dbReference>
<feature type="region of interest" description="Disordered" evidence="4">
    <location>
        <begin position="37"/>
        <end position="179"/>
    </location>
</feature>
<gene>
    <name evidence="5" type="ORF">EAI_13681</name>
</gene>
<dbReference type="Gene3D" id="2.120.10.30">
    <property type="entry name" value="TolB, C-terminal domain"/>
    <property type="match status" value="2"/>
</dbReference>
<feature type="compositionally biased region" description="Polar residues" evidence="4">
    <location>
        <begin position="133"/>
        <end position="155"/>
    </location>
</feature>
<reference evidence="5 6" key="1">
    <citation type="journal article" date="2010" name="Science">
        <title>Genomic comparison of the ants Camponotus floridanus and Harpegnathos saltator.</title>
        <authorList>
            <person name="Bonasio R."/>
            <person name="Zhang G."/>
            <person name="Ye C."/>
            <person name="Mutti N.S."/>
            <person name="Fang X."/>
            <person name="Qin N."/>
            <person name="Donahue G."/>
            <person name="Yang P."/>
            <person name="Li Q."/>
            <person name="Li C."/>
            <person name="Zhang P."/>
            <person name="Huang Z."/>
            <person name="Berger S.L."/>
            <person name="Reinberg D."/>
            <person name="Wang J."/>
            <person name="Liebig J."/>
        </authorList>
    </citation>
    <scope>NUCLEOTIDE SEQUENCE [LARGE SCALE GENOMIC DNA]</scope>
    <source>
        <strain evidence="5 6">R22 G/1</strain>
    </source>
</reference>
<feature type="repeat" description="NHL" evidence="2">
    <location>
        <begin position="716"/>
        <end position="746"/>
    </location>
</feature>
<dbReference type="OMA" id="GRCDTHA"/>
<proteinExistence type="predicted"/>
<dbReference type="CDD" id="cd14954">
    <property type="entry name" value="NHL_TRIM71_like"/>
    <property type="match status" value="1"/>
</dbReference>
<feature type="compositionally biased region" description="Polar residues" evidence="4">
    <location>
        <begin position="100"/>
        <end position="111"/>
    </location>
</feature>
<dbReference type="AlphaFoldDB" id="E2C0X6"/>
<keyword evidence="1" id="KW-0677">Repeat</keyword>
<protein>
    <submittedName>
        <fullName evidence="5">Tripartite motif-containing protein 71</fullName>
    </submittedName>
</protein>
<keyword evidence="6" id="KW-1185">Reference proteome</keyword>
<dbReference type="Proteomes" id="UP000008237">
    <property type="component" value="Unassembled WGS sequence"/>
</dbReference>
<feature type="compositionally biased region" description="Low complexity" evidence="4">
    <location>
        <begin position="42"/>
        <end position="69"/>
    </location>
</feature>
<sequence>MSFEKSYNSSSSLYDFYNPISRLIPEISIDQIYQRTEQKANRSFAPISSRSPSRSGASSSGSSVAHTSSLPTASPPYLSHSNPSDFSRTSPSSLSGTSPQRFSNDSPSRFSPASPVQGLSSVSPPYLARNSPPDFSSVGTTRFSTDSPIELSTVSPPYLSHASPPGISRGSPPSLSCASPLDLQHDNPLNFSSALNITNSNKLVSSSNGNITDGQSVDSRYLNLAVASSEMEANRCNRMVRSYDSSNSGHGSNGYSSPFATSASILNREAIIPTDQIDIPSTSSAWHMVNVPPARPPSHCSRNIHDVTQQRYCLTCSQPYCKDCCMDYHENHAHEDFMKYLQLTVDQGTDTLRNARTTLNMLQTDLEDVQLDAEMLDQKARQAAANVMSCIRRHISALEAREKELLNSIERARVVKFDSLKMKDEQLRNDKTRLTKVTYKLCNVLDSCDLSSNPKELLAIKDMTMAEIKQNRRYRSTREESWISFTSLGNALMHEIANLGNIQTSNPGPIGEGRAICGNNSSHLYLPYPPKIPKEIGRGRPVPGNSFPVVVGESAYNSVVQMIGDNSDVSDNLCRPWGITCDNRGHIIVADRSNNRIQIYREDGTFVMRFGSQGTGQGQFDRPAGIAVDSRQRIIIADKDNHRIQILQMDGTFVNSFGQKGHENGQFNYPWDVAVNSECRIAVSDTRNHRVQLFSPDGVFLCKYGYENTPNMWKYFDSPRGVCFTPDGSLIVSDFNNHTLVSIDSRFSSARTLTCEAVDNSNKPFLRPQGVVIDDKGNIIIADSRNHRIQVFNSNGRFLWKYGVHGTGMKEMDRPADIALLPDGKIAIVDFGNNRVLVLDRVIESAESI</sequence>
<dbReference type="InterPro" id="IPR050952">
    <property type="entry name" value="TRIM-NHL_E3_ligases"/>
</dbReference>
<feature type="repeat" description="NHL" evidence="2">
    <location>
        <begin position="801"/>
        <end position="842"/>
    </location>
</feature>
<dbReference type="InParanoid" id="E2C0X6"/>
<feature type="compositionally biased region" description="Low complexity" evidence="4">
    <location>
        <begin position="87"/>
        <end position="99"/>
    </location>
</feature>
<organism evidence="6">
    <name type="scientific">Harpegnathos saltator</name>
    <name type="common">Jerdon's jumping ant</name>
    <dbReference type="NCBI Taxonomy" id="610380"/>
    <lineage>
        <taxon>Eukaryota</taxon>
        <taxon>Metazoa</taxon>
        <taxon>Ecdysozoa</taxon>
        <taxon>Arthropoda</taxon>
        <taxon>Hexapoda</taxon>
        <taxon>Insecta</taxon>
        <taxon>Pterygota</taxon>
        <taxon>Neoptera</taxon>
        <taxon>Endopterygota</taxon>
        <taxon>Hymenoptera</taxon>
        <taxon>Apocrita</taxon>
        <taxon>Aculeata</taxon>
        <taxon>Formicoidea</taxon>
        <taxon>Formicidae</taxon>
        <taxon>Ponerinae</taxon>
        <taxon>Ponerini</taxon>
        <taxon>Harpegnathos</taxon>
    </lineage>
</organism>
<evidence type="ECO:0000256" key="3">
    <source>
        <dbReference type="SAM" id="Coils"/>
    </source>
</evidence>
<dbReference type="Pfam" id="PF01436">
    <property type="entry name" value="NHL"/>
    <property type="match status" value="6"/>
</dbReference>
<dbReference type="PANTHER" id="PTHR24104:SF48">
    <property type="entry name" value="PROTEIN WECH"/>
    <property type="match status" value="1"/>
</dbReference>
<feature type="compositionally biased region" description="Low complexity" evidence="4">
    <location>
        <begin position="163"/>
        <end position="176"/>
    </location>
</feature>
<evidence type="ECO:0000256" key="2">
    <source>
        <dbReference type="PROSITE-ProRule" id="PRU00504"/>
    </source>
</evidence>
<evidence type="ECO:0000313" key="5">
    <source>
        <dbReference type="EMBL" id="EFN78412.1"/>
    </source>
</evidence>
<evidence type="ECO:0000256" key="1">
    <source>
        <dbReference type="ARBA" id="ARBA00022737"/>
    </source>
</evidence>
<dbReference type="OrthoDB" id="342730at2759"/>
<dbReference type="GO" id="GO:0000209">
    <property type="term" value="P:protein polyubiquitination"/>
    <property type="evidence" value="ECO:0007669"/>
    <property type="project" value="TreeGrafter"/>
</dbReference>
<feature type="repeat" description="NHL" evidence="2">
    <location>
        <begin position="654"/>
        <end position="697"/>
    </location>
</feature>
<dbReference type="InterPro" id="IPR001258">
    <property type="entry name" value="NHL_repeat"/>
</dbReference>
<dbReference type="GO" id="GO:0043161">
    <property type="term" value="P:proteasome-mediated ubiquitin-dependent protein catabolic process"/>
    <property type="evidence" value="ECO:0007669"/>
    <property type="project" value="TreeGrafter"/>
</dbReference>
<feature type="repeat" description="NHL" evidence="2">
    <location>
        <begin position="761"/>
        <end position="795"/>
    </location>
</feature>
<dbReference type="GO" id="GO:0061630">
    <property type="term" value="F:ubiquitin protein ligase activity"/>
    <property type="evidence" value="ECO:0007669"/>
    <property type="project" value="TreeGrafter"/>
</dbReference>
<evidence type="ECO:0000313" key="6">
    <source>
        <dbReference type="Proteomes" id="UP000008237"/>
    </source>
</evidence>
<dbReference type="STRING" id="610380.E2C0X6"/>
<dbReference type="SUPFAM" id="SSF101898">
    <property type="entry name" value="NHL repeat"/>
    <property type="match status" value="1"/>
</dbReference>
<keyword evidence="3" id="KW-0175">Coiled coil</keyword>
<dbReference type="InterPro" id="IPR011042">
    <property type="entry name" value="6-blade_b-propeller_TolB-like"/>
</dbReference>
<feature type="repeat" description="NHL" evidence="2">
    <location>
        <begin position="607"/>
        <end position="650"/>
    </location>
</feature>